<gene>
    <name evidence="1" type="ORF">VchoM_03051</name>
</gene>
<reference evidence="1" key="1">
    <citation type="submission" date="2005-09" db="EMBL/GenBank/DDBJ databases">
        <title>Annotation of Vibrio cholerae MO10.</title>
        <authorList>
            <person name="Colwell R."/>
            <person name="Grim C.J."/>
            <person name="Young S."/>
            <person name="Jaffe D."/>
            <person name="Gnerre S."/>
            <person name="Berlin A."/>
            <person name="Heiman D."/>
            <person name="Hepburn T."/>
            <person name="Shea T."/>
            <person name="Sykes S."/>
            <person name="Yandava C."/>
            <person name="Alvarado L."/>
            <person name="Kodira C."/>
            <person name="Borodovsky M."/>
            <person name="Heidelberg J."/>
            <person name="Lander E."/>
            <person name="Galagan J."/>
            <person name="Nusbaum C."/>
            <person name="Birren B."/>
        </authorList>
    </citation>
    <scope>NUCLEOTIDE SEQUENCE [LARGE SCALE GENOMIC DNA]</scope>
    <source>
        <strain evidence="1">MO10</strain>
    </source>
</reference>
<name>A0A0X1L3E7_VIBCO</name>
<dbReference type="InterPro" id="IPR058630">
    <property type="entry name" value="T4_Y16D"/>
</dbReference>
<proteinExistence type="predicted"/>
<dbReference type="Proteomes" id="UP000004687">
    <property type="component" value="Unassembled WGS sequence"/>
</dbReference>
<evidence type="ECO:0000313" key="1">
    <source>
        <dbReference type="EMBL" id="EET25024.1"/>
    </source>
</evidence>
<organism evidence="1">
    <name type="scientific">Vibrio cholerae (strain MO10)</name>
    <dbReference type="NCBI Taxonomy" id="345072"/>
    <lineage>
        <taxon>Bacteria</taxon>
        <taxon>Pseudomonadati</taxon>
        <taxon>Pseudomonadota</taxon>
        <taxon>Gammaproteobacteria</taxon>
        <taxon>Vibrionales</taxon>
        <taxon>Vibrionaceae</taxon>
        <taxon>Vibrio</taxon>
    </lineage>
</organism>
<dbReference type="EMBL" id="DS990138">
    <property type="protein sequence ID" value="EET25024.1"/>
    <property type="molecule type" value="Genomic_DNA"/>
</dbReference>
<dbReference type="AlphaFoldDB" id="A0A0X1L3E7"/>
<accession>A0A0X1L3E7</accession>
<sequence length="181" mass="21474">MDKERSKPSILAPLARRLSVMRRITTTRPTEKLRMVFNIYLQSLLCFFFRYRLHSQRWYSANASKPYIVSSAMRLNGPFYFGKHYLPYYVIPSARHWDIMSHHSSAMFKAALVGGKVRTTNRKFINLRMAFACAEQGFVDQHGRFYSRKRAMRVMKLTGQWEMRRGYLDDYGEAAYSEHLY</sequence>
<dbReference type="Pfam" id="PF26092">
    <property type="entry name" value="T4_Y16D"/>
    <property type="match status" value="1"/>
</dbReference>
<dbReference type="HOGENOM" id="CLU_1488419_0_0_6"/>
<reference evidence="1" key="2">
    <citation type="submission" date="2008-07" db="EMBL/GenBank/DDBJ databases">
        <authorList>
            <consortium name="Broad Institute Genome Sequencing Platform"/>
            <person name="Colwell R."/>
            <person name="Grim C.J."/>
            <person name="Young S."/>
            <person name="Jaffe D."/>
            <person name="Gnerre S."/>
            <person name="Berlin A."/>
            <person name="Heiman D."/>
            <person name="Hepburn T."/>
            <person name="Shea T."/>
            <person name="Sykes S."/>
            <person name="Alvarado L."/>
            <person name="Kodira C."/>
            <person name="Heidelberg J."/>
            <person name="Lander E."/>
            <person name="Galagan J."/>
            <person name="Nusbaum C."/>
            <person name="Birren B."/>
        </authorList>
    </citation>
    <scope>NUCLEOTIDE SEQUENCE [LARGE SCALE GENOMIC DNA]</scope>
    <source>
        <strain evidence="1">MO10</strain>
    </source>
</reference>
<protein>
    <submittedName>
        <fullName evidence="1">Uncharacterized protein</fullName>
    </submittedName>
</protein>
<dbReference type="RefSeq" id="WP_000356960.1">
    <property type="nucleotide sequence ID" value="NZ_CP060094.1"/>
</dbReference>